<dbReference type="Pfam" id="PF07690">
    <property type="entry name" value="MFS_1"/>
    <property type="match status" value="1"/>
</dbReference>
<feature type="transmembrane region" description="Helical" evidence="7">
    <location>
        <begin position="390"/>
        <end position="410"/>
    </location>
</feature>
<dbReference type="InterPro" id="IPR012551">
    <property type="entry name" value="DUF1707_SHOCT-like"/>
</dbReference>
<keyword evidence="3 7" id="KW-0812">Transmembrane</keyword>
<dbReference type="PROSITE" id="PS50850">
    <property type="entry name" value="MFS"/>
    <property type="match status" value="1"/>
</dbReference>
<dbReference type="InterPro" id="IPR011701">
    <property type="entry name" value="MFS"/>
</dbReference>
<evidence type="ECO:0000256" key="2">
    <source>
        <dbReference type="ARBA" id="ARBA00022475"/>
    </source>
</evidence>
<proteinExistence type="predicted"/>
<keyword evidence="5 7" id="KW-0472">Membrane</keyword>
<feature type="transmembrane region" description="Helical" evidence="7">
    <location>
        <begin position="189"/>
        <end position="206"/>
    </location>
</feature>
<evidence type="ECO:0000256" key="3">
    <source>
        <dbReference type="ARBA" id="ARBA00022692"/>
    </source>
</evidence>
<feature type="transmembrane region" description="Helical" evidence="7">
    <location>
        <begin position="32"/>
        <end position="55"/>
    </location>
</feature>
<dbReference type="EMBL" id="JBHSNY010000005">
    <property type="protein sequence ID" value="MFC5635369.1"/>
    <property type="molecule type" value="Genomic_DNA"/>
</dbReference>
<keyword evidence="4 7" id="KW-1133">Transmembrane helix</keyword>
<dbReference type="Gene3D" id="1.20.1250.20">
    <property type="entry name" value="MFS general substrate transporter like domains"/>
    <property type="match status" value="1"/>
</dbReference>
<evidence type="ECO:0000256" key="7">
    <source>
        <dbReference type="SAM" id="Phobius"/>
    </source>
</evidence>
<feature type="transmembrane region" description="Helical" evidence="7">
    <location>
        <begin position="94"/>
        <end position="115"/>
    </location>
</feature>
<dbReference type="SUPFAM" id="SSF103473">
    <property type="entry name" value="MFS general substrate transporter"/>
    <property type="match status" value="1"/>
</dbReference>
<comment type="caution">
    <text evidence="9">The sequence shown here is derived from an EMBL/GenBank/DDBJ whole genome shotgun (WGS) entry which is preliminary data.</text>
</comment>
<accession>A0ABW0URM4</accession>
<feature type="transmembrane region" description="Helical" evidence="7">
    <location>
        <begin position="278"/>
        <end position="298"/>
    </location>
</feature>
<feature type="transmembrane region" description="Helical" evidence="7">
    <location>
        <begin position="305"/>
        <end position="324"/>
    </location>
</feature>
<evidence type="ECO:0000313" key="9">
    <source>
        <dbReference type="EMBL" id="MFC5635369.1"/>
    </source>
</evidence>
<organism evidence="9 10">
    <name type="scientific">Streptomyces bullii</name>
    <dbReference type="NCBI Taxonomy" id="349910"/>
    <lineage>
        <taxon>Bacteria</taxon>
        <taxon>Bacillati</taxon>
        <taxon>Actinomycetota</taxon>
        <taxon>Actinomycetes</taxon>
        <taxon>Kitasatosporales</taxon>
        <taxon>Streptomycetaceae</taxon>
        <taxon>Streptomyces</taxon>
    </lineage>
</organism>
<dbReference type="Proteomes" id="UP001596154">
    <property type="component" value="Unassembled WGS sequence"/>
</dbReference>
<dbReference type="InterPro" id="IPR036259">
    <property type="entry name" value="MFS_trans_sf"/>
</dbReference>
<evidence type="ECO:0000256" key="1">
    <source>
        <dbReference type="ARBA" id="ARBA00004651"/>
    </source>
</evidence>
<feature type="compositionally biased region" description="Basic and acidic residues" evidence="6">
    <location>
        <begin position="464"/>
        <end position="488"/>
    </location>
</feature>
<feature type="transmembrane region" description="Helical" evidence="7">
    <location>
        <begin position="330"/>
        <end position="348"/>
    </location>
</feature>
<evidence type="ECO:0000256" key="6">
    <source>
        <dbReference type="SAM" id="MobiDB-lite"/>
    </source>
</evidence>
<gene>
    <name evidence="9" type="ORF">ACFPZJ_16545</name>
</gene>
<name>A0ABW0URM4_9ACTN</name>
<dbReference type="InterPro" id="IPR020846">
    <property type="entry name" value="MFS_dom"/>
</dbReference>
<keyword evidence="10" id="KW-1185">Reference proteome</keyword>
<keyword evidence="2" id="KW-1003">Cell membrane</keyword>
<dbReference type="Pfam" id="PF08044">
    <property type="entry name" value="DUF1707"/>
    <property type="match status" value="1"/>
</dbReference>
<feature type="region of interest" description="Disordered" evidence="6">
    <location>
        <begin position="1"/>
        <end position="22"/>
    </location>
</feature>
<evidence type="ECO:0000259" key="8">
    <source>
        <dbReference type="PROSITE" id="PS50850"/>
    </source>
</evidence>
<comment type="subcellular location">
    <subcellularLocation>
        <location evidence="1">Cell membrane</location>
        <topology evidence="1">Multi-pass membrane protein</topology>
    </subcellularLocation>
</comment>
<evidence type="ECO:0000313" key="10">
    <source>
        <dbReference type="Proteomes" id="UP001596154"/>
    </source>
</evidence>
<dbReference type="CDD" id="cd06173">
    <property type="entry name" value="MFS_MefA_like"/>
    <property type="match status" value="1"/>
</dbReference>
<reference evidence="10" key="1">
    <citation type="journal article" date="2019" name="Int. J. Syst. Evol. Microbiol.">
        <title>The Global Catalogue of Microorganisms (GCM) 10K type strain sequencing project: providing services to taxonomists for standard genome sequencing and annotation.</title>
        <authorList>
            <consortium name="The Broad Institute Genomics Platform"/>
            <consortium name="The Broad Institute Genome Sequencing Center for Infectious Disease"/>
            <person name="Wu L."/>
            <person name="Ma J."/>
        </authorList>
    </citation>
    <scope>NUCLEOTIDE SEQUENCE [LARGE SCALE GENOMIC DNA]</scope>
    <source>
        <strain evidence="10">CGMCC 4.7248</strain>
    </source>
</reference>
<protein>
    <submittedName>
        <fullName evidence="9">MFS transporter</fullName>
    </submittedName>
</protein>
<evidence type="ECO:0000256" key="4">
    <source>
        <dbReference type="ARBA" id="ARBA00022989"/>
    </source>
</evidence>
<feature type="domain" description="Major facilitator superfamily (MFS) profile" evidence="8">
    <location>
        <begin position="29"/>
        <end position="418"/>
    </location>
</feature>
<sequence length="682" mass="72277">MTTAQPRPREGEESGPAPDPPRSLWRNRDYMYWWTGNGVSTLGTSVTTLAFPLLVLNTTGSVAQAGSITACHMIGTLVTLPVGGALADRVSRRALMIVSPLVQALAMGLVAALVFRGAPSILALDALALVGGLAAGLRSGVSMSALRRIVPKEQVSAATAQGMGRDMVAHLVGGPLGGLLYSMTRWLPFLFDALSFLFVTCAAALIRRPLGPDRHAGQGPRPGLFADMADGMRVIRRSDYLVFTIIWGALLNAVTEGFTLLFVVLVQYRGGGPTEVGTATSLALVGGLLGSVAGPALMRGLGARTVMLLAVWLFVACFATVVWMPRPWQIGLVLLVAMTSMVPLNVVTESYQVRLVPDAYLGRVAAANRFCVQAVQWVGPLGAGFLADAAGVREAILILAAAMVALAIALHGARRRLRVLELPLAEVRELTPVPVDPPVPHGSVPAAPVSVNDRSDEASSPMSERGEEAGCGKVDRMTEHSGHSEHKQVARSASDDLLASDEDRNRVAERVRAAVANGRLELGELDTRLAQVYEARTHGELEAAGRGLPQLGARDALVVDRAPTSRFALGMFGGFEREGEWVVPPKFTAWSMWGGGRLDLSEARFSSQETVIRAVALWGGTEIVIPDDIEVEVKGFGLFGVFGKRAARKIGKPGTPRVVIKGVAMFGGVVTKTKAMGSPPQH</sequence>
<dbReference type="PANTHER" id="PTHR23513:SF11">
    <property type="entry name" value="STAPHYLOFERRIN A TRANSPORTER"/>
    <property type="match status" value="1"/>
</dbReference>
<feature type="region of interest" description="Disordered" evidence="6">
    <location>
        <begin position="433"/>
        <end position="498"/>
    </location>
</feature>
<dbReference type="RefSeq" id="WP_381021848.1">
    <property type="nucleotide sequence ID" value="NZ_JBHSNY010000005.1"/>
</dbReference>
<evidence type="ECO:0000256" key="5">
    <source>
        <dbReference type="ARBA" id="ARBA00023136"/>
    </source>
</evidence>
<dbReference type="PANTHER" id="PTHR23513">
    <property type="entry name" value="INTEGRAL MEMBRANE EFFLUX PROTEIN-RELATED"/>
    <property type="match status" value="1"/>
</dbReference>
<feature type="transmembrane region" description="Helical" evidence="7">
    <location>
        <begin position="67"/>
        <end position="87"/>
    </location>
</feature>
<feature type="transmembrane region" description="Helical" evidence="7">
    <location>
        <begin position="240"/>
        <end position="266"/>
    </location>
</feature>